<comment type="caution">
    <text evidence="1">The sequence shown here is derived from an EMBL/GenBank/DDBJ whole genome shotgun (WGS) entry which is preliminary data.</text>
</comment>
<evidence type="ECO:0000313" key="2">
    <source>
        <dbReference type="Proteomes" id="UP000235965"/>
    </source>
</evidence>
<reference evidence="1 2" key="1">
    <citation type="submission" date="2017-12" db="EMBL/GenBank/DDBJ databases">
        <title>Hemimetabolous genomes reveal molecular basis of termite eusociality.</title>
        <authorList>
            <person name="Harrison M.C."/>
            <person name="Jongepier E."/>
            <person name="Robertson H.M."/>
            <person name="Arning N."/>
            <person name="Bitard-Feildel T."/>
            <person name="Chao H."/>
            <person name="Childers C.P."/>
            <person name="Dinh H."/>
            <person name="Doddapaneni H."/>
            <person name="Dugan S."/>
            <person name="Gowin J."/>
            <person name="Greiner C."/>
            <person name="Han Y."/>
            <person name="Hu H."/>
            <person name="Hughes D.S.T."/>
            <person name="Huylmans A.-K."/>
            <person name="Kemena C."/>
            <person name="Kremer L.P.M."/>
            <person name="Lee S.L."/>
            <person name="Lopez-Ezquerra A."/>
            <person name="Mallet L."/>
            <person name="Monroy-Kuhn J.M."/>
            <person name="Moser A."/>
            <person name="Murali S.C."/>
            <person name="Muzny D.M."/>
            <person name="Otani S."/>
            <person name="Piulachs M.-D."/>
            <person name="Poelchau M."/>
            <person name="Qu J."/>
            <person name="Schaub F."/>
            <person name="Wada-Katsumata A."/>
            <person name="Worley K.C."/>
            <person name="Xie Q."/>
            <person name="Ylla G."/>
            <person name="Poulsen M."/>
            <person name="Gibbs R.A."/>
            <person name="Schal C."/>
            <person name="Richards S."/>
            <person name="Belles X."/>
            <person name="Korb J."/>
            <person name="Bornberg-Bauer E."/>
        </authorList>
    </citation>
    <scope>NUCLEOTIDE SEQUENCE [LARGE SCALE GENOMIC DNA]</scope>
    <source>
        <tissue evidence="1">Whole body</tissue>
    </source>
</reference>
<name>A0A2J7R1N0_9NEOP</name>
<keyword evidence="2" id="KW-1185">Reference proteome</keyword>
<proteinExistence type="predicted"/>
<accession>A0A2J7R1N0</accession>
<gene>
    <name evidence="1" type="ORF">B7P43_G05455</name>
</gene>
<organism evidence="1 2">
    <name type="scientific">Cryptotermes secundus</name>
    <dbReference type="NCBI Taxonomy" id="105785"/>
    <lineage>
        <taxon>Eukaryota</taxon>
        <taxon>Metazoa</taxon>
        <taxon>Ecdysozoa</taxon>
        <taxon>Arthropoda</taxon>
        <taxon>Hexapoda</taxon>
        <taxon>Insecta</taxon>
        <taxon>Pterygota</taxon>
        <taxon>Neoptera</taxon>
        <taxon>Polyneoptera</taxon>
        <taxon>Dictyoptera</taxon>
        <taxon>Blattodea</taxon>
        <taxon>Blattoidea</taxon>
        <taxon>Termitoidae</taxon>
        <taxon>Kalotermitidae</taxon>
        <taxon>Cryptotermitinae</taxon>
        <taxon>Cryptotermes</taxon>
    </lineage>
</organism>
<sequence length="49" mass="5225">MHCISGYSLFMQKVTVQSGVACILDISGFIVAGVEPCFDGGFTRELPLS</sequence>
<dbReference type="InParanoid" id="A0A2J7R1N0"/>
<dbReference type="EMBL" id="NEVH01008206">
    <property type="protein sequence ID" value="PNF34737.1"/>
    <property type="molecule type" value="Genomic_DNA"/>
</dbReference>
<protein>
    <submittedName>
        <fullName evidence="1">Uncharacterized protein</fullName>
    </submittedName>
</protein>
<dbReference type="AlphaFoldDB" id="A0A2J7R1N0"/>
<dbReference type="Proteomes" id="UP000235965">
    <property type="component" value="Unassembled WGS sequence"/>
</dbReference>
<evidence type="ECO:0000313" key="1">
    <source>
        <dbReference type="EMBL" id="PNF34737.1"/>
    </source>
</evidence>